<gene>
    <name evidence="1" type="ORF">NEZAVI_LOCUS2285</name>
</gene>
<dbReference type="Proteomes" id="UP001152798">
    <property type="component" value="Chromosome 1"/>
</dbReference>
<accession>A0A9P0E6W4</accession>
<evidence type="ECO:0000313" key="1">
    <source>
        <dbReference type="EMBL" id="CAH1391233.1"/>
    </source>
</evidence>
<name>A0A9P0E6W4_NEZVI</name>
<reference evidence="1" key="1">
    <citation type="submission" date="2022-01" db="EMBL/GenBank/DDBJ databases">
        <authorList>
            <person name="King R."/>
        </authorList>
    </citation>
    <scope>NUCLEOTIDE SEQUENCE</scope>
</reference>
<evidence type="ECO:0000313" key="2">
    <source>
        <dbReference type="Proteomes" id="UP001152798"/>
    </source>
</evidence>
<keyword evidence="2" id="KW-1185">Reference proteome</keyword>
<proteinExistence type="predicted"/>
<dbReference type="AlphaFoldDB" id="A0A9P0E6W4"/>
<sequence>MVTPRRFRTVCNLLCTMRVGCPSLHWKIVWLLLEDLWLESEARKQELINLF</sequence>
<organism evidence="1 2">
    <name type="scientific">Nezara viridula</name>
    <name type="common">Southern green stink bug</name>
    <name type="synonym">Cimex viridulus</name>
    <dbReference type="NCBI Taxonomy" id="85310"/>
    <lineage>
        <taxon>Eukaryota</taxon>
        <taxon>Metazoa</taxon>
        <taxon>Ecdysozoa</taxon>
        <taxon>Arthropoda</taxon>
        <taxon>Hexapoda</taxon>
        <taxon>Insecta</taxon>
        <taxon>Pterygota</taxon>
        <taxon>Neoptera</taxon>
        <taxon>Paraneoptera</taxon>
        <taxon>Hemiptera</taxon>
        <taxon>Heteroptera</taxon>
        <taxon>Panheteroptera</taxon>
        <taxon>Pentatomomorpha</taxon>
        <taxon>Pentatomoidea</taxon>
        <taxon>Pentatomidae</taxon>
        <taxon>Pentatominae</taxon>
        <taxon>Nezara</taxon>
    </lineage>
</organism>
<protein>
    <submittedName>
        <fullName evidence="1">Uncharacterized protein</fullName>
    </submittedName>
</protein>
<dbReference type="EMBL" id="OV725077">
    <property type="protein sequence ID" value="CAH1391233.1"/>
    <property type="molecule type" value="Genomic_DNA"/>
</dbReference>